<comment type="caution">
    <text evidence="3">The sequence shown here is derived from an EMBL/GenBank/DDBJ whole genome shotgun (WGS) entry which is preliminary data.</text>
</comment>
<proteinExistence type="predicted"/>
<reference evidence="3 4" key="2">
    <citation type="journal article" date="2016" name="Front. Microbiol.">
        <title>Genome and transcriptome sequences reveal the specific parasitism of the nematophagous Purpureocillium lilacinum 36-1.</title>
        <authorList>
            <person name="Xie J."/>
            <person name="Li S."/>
            <person name="Mo C."/>
            <person name="Xiao X."/>
            <person name="Peng D."/>
            <person name="Wang G."/>
            <person name="Xiao Y."/>
        </authorList>
    </citation>
    <scope>NUCLEOTIDE SEQUENCE [LARGE SCALE GENOMIC DNA]</scope>
    <source>
        <strain evidence="3 4">36-1</strain>
    </source>
</reference>
<feature type="compositionally biased region" description="Basic residues" evidence="1">
    <location>
        <begin position="50"/>
        <end position="61"/>
    </location>
</feature>
<reference evidence="2" key="3">
    <citation type="submission" date="2023-11" db="EMBL/GenBank/DDBJ databases">
        <authorList>
            <person name="Beijen E."/>
            <person name="Ohm R.A."/>
        </authorList>
    </citation>
    <scope>NUCLEOTIDE SEQUENCE</scope>
    <source>
        <strain evidence="2">CBS 150709</strain>
    </source>
</reference>
<reference evidence="2 5" key="4">
    <citation type="journal article" date="2024" name="Microbiol. Resour. Announc.">
        <title>Genome annotations for the ascomycete fungi Trichoderma harzianum, Trichoderma aggressivum, and Purpureocillium lilacinum.</title>
        <authorList>
            <person name="Beijen E.P.W."/>
            <person name="Ohm R.A."/>
        </authorList>
    </citation>
    <scope>NUCLEOTIDE SEQUENCE [LARGE SCALE GENOMIC DNA]</scope>
    <source>
        <strain evidence="2 5">CBS 150709</strain>
    </source>
</reference>
<feature type="compositionally biased region" description="Low complexity" evidence="1">
    <location>
        <begin position="37"/>
        <end position="49"/>
    </location>
</feature>
<feature type="region of interest" description="Disordered" evidence="1">
    <location>
        <begin position="1"/>
        <end position="96"/>
    </location>
</feature>
<evidence type="ECO:0000256" key="1">
    <source>
        <dbReference type="SAM" id="MobiDB-lite"/>
    </source>
</evidence>
<accession>A0A2U3DWX2</accession>
<evidence type="ECO:0000313" key="3">
    <source>
        <dbReference type="EMBL" id="PWI66736.1"/>
    </source>
</evidence>
<dbReference type="Proteomes" id="UP000245956">
    <property type="component" value="Unassembled WGS sequence"/>
</dbReference>
<dbReference type="EMBL" id="JAWRVI010000076">
    <property type="protein sequence ID" value="KAK4081341.1"/>
    <property type="molecule type" value="Genomic_DNA"/>
</dbReference>
<name>A0A2U3DWX2_PURLI</name>
<organism evidence="3 4">
    <name type="scientific">Purpureocillium lilacinum</name>
    <name type="common">Paecilomyces lilacinus</name>
    <dbReference type="NCBI Taxonomy" id="33203"/>
    <lineage>
        <taxon>Eukaryota</taxon>
        <taxon>Fungi</taxon>
        <taxon>Dikarya</taxon>
        <taxon>Ascomycota</taxon>
        <taxon>Pezizomycotina</taxon>
        <taxon>Sordariomycetes</taxon>
        <taxon>Hypocreomycetidae</taxon>
        <taxon>Hypocreales</taxon>
        <taxon>Ophiocordycipitaceae</taxon>
        <taxon>Purpureocillium</taxon>
    </lineage>
</organism>
<evidence type="ECO:0000313" key="5">
    <source>
        <dbReference type="Proteomes" id="UP001287286"/>
    </source>
</evidence>
<dbReference type="EMBL" id="LCWV01000023">
    <property type="protein sequence ID" value="PWI66736.1"/>
    <property type="molecule type" value="Genomic_DNA"/>
</dbReference>
<keyword evidence="5" id="KW-1185">Reference proteome</keyword>
<dbReference type="Proteomes" id="UP001287286">
    <property type="component" value="Unassembled WGS sequence"/>
</dbReference>
<feature type="compositionally biased region" description="Polar residues" evidence="1">
    <location>
        <begin position="8"/>
        <end position="18"/>
    </location>
</feature>
<evidence type="ECO:0000313" key="2">
    <source>
        <dbReference type="EMBL" id="KAK4081341.1"/>
    </source>
</evidence>
<dbReference type="AlphaFoldDB" id="A0A2U3DWX2"/>
<gene>
    <name evidence="3" type="ORF">PCL_04874</name>
    <name evidence="2" type="ORF">Purlil1_11752</name>
</gene>
<evidence type="ECO:0000313" key="4">
    <source>
        <dbReference type="Proteomes" id="UP000245956"/>
    </source>
</evidence>
<reference evidence="3" key="1">
    <citation type="submission" date="2015-05" db="EMBL/GenBank/DDBJ databases">
        <authorList>
            <person name="Wang D.B."/>
            <person name="Wang M."/>
        </authorList>
    </citation>
    <scope>NUCLEOTIDE SEQUENCE</scope>
    <source>
        <strain evidence="3">36-1</strain>
    </source>
</reference>
<sequence length="96" mass="10639">MRNLAAYLQSTEQTPWNHSSGSSGSSAKGDDTILLTSARARSPPWARGPGRARRLSRRRARTWPLMPPWLEPRPVETGLDHTASGKLRRPTPALAR</sequence>
<protein>
    <submittedName>
        <fullName evidence="3">Uncharacterized protein</fullName>
    </submittedName>
</protein>